<comment type="similarity">
    <text evidence="11 12">Belongs to the TonB-dependent receptor family.</text>
</comment>
<dbReference type="InterPro" id="IPR000531">
    <property type="entry name" value="Beta-barrel_TonB"/>
</dbReference>
<keyword evidence="6" id="KW-0408">Iron</keyword>
<name>A0A975K4Z6_9SPHN</name>
<evidence type="ECO:0000256" key="2">
    <source>
        <dbReference type="ARBA" id="ARBA00022448"/>
    </source>
</evidence>
<evidence type="ECO:0000259" key="15">
    <source>
        <dbReference type="Pfam" id="PF07715"/>
    </source>
</evidence>
<dbReference type="InterPro" id="IPR039426">
    <property type="entry name" value="TonB-dep_rcpt-like"/>
</dbReference>
<sequence length="789" mass="84946">MSGSCIHRALACGTAMMLVIGCALPAVAQTTPAADNADAGVNDIIVTARKASENLRDVPVAITAVSGQQLTEAKIAQIGDLTSRIPQLVVSYSATQPAVLIRGFGTGNSQSFDQAVGKFIDNISYGRDQDARLPLFDVERVEVLKGPQVLLFGNSSTAGALNITTRKPGDDFEADGSAAYEFYHQEILVQGGMTLPIAEGASLRVSGMYQDLNKGPNFNVATGKHVSTDENYAARAILRLNPADGIEVMLKAEYDHIRNKGMVGEPVAQPLFIPPIFGYQFPEVNYDGRINSDNSVAPLFGNDFQALNNQTYQMDVNADLLGGTLTSTSGYRDLEMGLGAAGGQDVPLFSGYIGYRNKQFSQELRFAGKYGSFDILFGGFYQWEKRDNITVADFNAAAIGVPLPPFALNLLSLQKTKSYSGFGDVTYHLTDAFSIEAGARYAIITRDGNQSALAGNIVPNKSFGQGMGWVDLNPALDPVFFGFFGVPPHSFSGLHLRETHFQPQVIAQYKVNSHDQVYAKFVKGDKAGGFDVAYQGIPANPATGTPVIVEPEGTRFLPEKAESFEIGYKGITPDRKLSFALAAFYTTFTNLQTNAYVGSATVAVVANVGKARSKGFEWEFNYAPIEGLKLGFTGAFTDAKYKDFPGGSCTRQQDLDTILATGNPFAVCVQDLSGHRTPMSSRWVGTFSIDYEQPVGDLMLGGGAVLAGRSHYNTSANDEPLLEQKGYITVDAHLDVKAGDGTWTFSLFGRNLTDNRYNEYGSISPGTKDGLVAFPSKGRQIGIRAGFNF</sequence>
<dbReference type="Proteomes" id="UP000681425">
    <property type="component" value="Chromosome"/>
</dbReference>
<feature type="domain" description="TonB-dependent receptor-like beta-barrel" evidence="14">
    <location>
        <begin position="287"/>
        <end position="752"/>
    </location>
</feature>
<evidence type="ECO:0000256" key="1">
    <source>
        <dbReference type="ARBA" id="ARBA00004571"/>
    </source>
</evidence>
<organism evidence="16 17">
    <name type="scientific">Sphingobium phenoxybenzoativorans</name>
    <dbReference type="NCBI Taxonomy" id="1592790"/>
    <lineage>
        <taxon>Bacteria</taxon>
        <taxon>Pseudomonadati</taxon>
        <taxon>Pseudomonadota</taxon>
        <taxon>Alphaproteobacteria</taxon>
        <taxon>Sphingomonadales</taxon>
        <taxon>Sphingomonadaceae</taxon>
        <taxon>Sphingobium</taxon>
    </lineage>
</organism>
<keyword evidence="7" id="KW-0406">Ion transport</keyword>
<dbReference type="InterPro" id="IPR012910">
    <property type="entry name" value="Plug_dom"/>
</dbReference>
<dbReference type="AlphaFoldDB" id="A0A975K4Z6"/>
<evidence type="ECO:0000313" key="17">
    <source>
        <dbReference type="Proteomes" id="UP000681425"/>
    </source>
</evidence>
<feature type="chain" id="PRO_5036686266" evidence="13">
    <location>
        <begin position="29"/>
        <end position="789"/>
    </location>
</feature>
<evidence type="ECO:0000256" key="9">
    <source>
        <dbReference type="ARBA" id="ARBA00023136"/>
    </source>
</evidence>
<dbReference type="EMBL" id="CP073910">
    <property type="protein sequence ID" value="QUT04607.1"/>
    <property type="molecule type" value="Genomic_DNA"/>
</dbReference>
<keyword evidence="8 12" id="KW-0798">TonB box</keyword>
<comment type="subcellular location">
    <subcellularLocation>
        <location evidence="1 11">Cell outer membrane</location>
        <topology evidence="1 11">Multi-pass membrane protein</topology>
    </subcellularLocation>
</comment>
<keyword evidence="9 11" id="KW-0472">Membrane</keyword>
<protein>
    <submittedName>
        <fullName evidence="16">TonB-dependent receptor</fullName>
    </submittedName>
</protein>
<dbReference type="PANTHER" id="PTHR32552">
    <property type="entry name" value="FERRICHROME IRON RECEPTOR-RELATED"/>
    <property type="match status" value="1"/>
</dbReference>
<evidence type="ECO:0000256" key="13">
    <source>
        <dbReference type="SAM" id="SignalP"/>
    </source>
</evidence>
<reference evidence="16" key="1">
    <citation type="submission" date="2021-04" db="EMBL/GenBank/DDBJ databases">
        <title>Isolation of p-tert-butylphenol degrading bacteria Sphingobium phenoxybenzoativorans Tas13 from active sludge.</title>
        <authorList>
            <person name="Li Y."/>
        </authorList>
    </citation>
    <scope>NUCLEOTIDE SEQUENCE</scope>
    <source>
        <strain evidence="16">Tas13</strain>
    </source>
</reference>
<evidence type="ECO:0000256" key="11">
    <source>
        <dbReference type="PROSITE-ProRule" id="PRU01360"/>
    </source>
</evidence>
<evidence type="ECO:0000256" key="5">
    <source>
        <dbReference type="ARBA" id="ARBA00022692"/>
    </source>
</evidence>
<evidence type="ECO:0000256" key="3">
    <source>
        <dbReference type="ARBA" id="ARBA00022452"/>
    </source>
</evidence>
<dbReference type="Pfam" id="PF00593">
    <property type="entry name" value="TonB_dep_Rec_b-barrel"/>
    <property type="match status" value="1"/>
</dbReference>
<dbReference type="KEGG" id="spph:KFK14_16380"/>
<dbReference type="Gene3D" id="2.40.170.20">
    <property type="entry name" value="TonB-dependent receptor, beta-barrel domain"/>
    <property type="match status" value="1"/>
</dbReference>
<evidence type="ECO:0000256" key="6">
    <source>
        <dbReference type="ARBA" id="ARBA00023004"/>
    </source>
</evidence>
<dbReference type="PROSITE" id="PS52016">
    <property type="entry name" value="TONB_DEPENDENT_REC_3"/>
    <property type="match status" value="1"/>
</dbReference>
<dbReference type="InterPro" id="IPR036942">
    <property type="entry name" value="Beta-barrel_TonB_sf"/>
</dbReference>
<keyword evidence="5 11" id="KW-0812">Transmembrane</keyword>
<dbReference type="GO" id="GO:0006826">
    <property type="term" value="P:iron ion transport"/>
    <property type="evidence" value="ECO:0007669"/>
    <property type="project" value="UniProtKB-KW"/>
</dbReference>
<proteinExistence type="inferred from homology"/>
<dbReference type="GO" id="GO:0009279">
    <property type="term" value="C:cell outer membrane"/>
    <property type="evidence" value="ECO:0007669"/>
    <property type="project" value="UniProtKB-SubCell"/>
</dbReference>
<keyword evidence="16" id="KW-0675">Receptor</keyword>
<gene>
    <name evidence="16" type="ORF">KFK14_16380</name>
</gene>
<evidence type="ECO:0000256" key="10">
    <source>
        <dbReference type="ARBA" id="ARBA00023237"/>
    </source>
</evidence>
<dbReference type="RefSeq" id="WP_212608395.1">
    <property type="nucleotide sequence ID" value="NZ_CP073910.1"/>
</dbReference>
<keyword evidence="3 11" id="KW-1134">Transmembrane beta strand</keyword>
<dbReference type="Pfam" id="PF07715">
    <property type="entry name" value="Plug"/>
    <property type="match status" value="1"/>
</dbReference>
<dbReference type="SUPFAM" id="SSF56935">
    <property type="entry name" value="Porins"/>
    <property type="match status" value="1"/>
</dbReference>
<evidence type="ECO:0000256" key="8">
    <source>
        <dbReference type="ARBA" id="ARBA00023077"/>
    </source>
</evidence>
<evidence type="ECO:0000256" key="7">
    <source>
        <dbReference type="ARBA" id="ARBA00023065"/>
    </source>
</evidence>
<keyword evidence="13" id="KW-0732">Signal</keyword>
<keyword evidence="17" id="KW-1185">Reference proteome</keyword>
<keyword evidence="4" id="KW-0410">Iron transport</keyword>
<feature type="signal peptide" evidence="13">
    <location>
        <begin position="1"/>
        <end position="28"/>
    </location>
</feature>
<keyword evidence="10 11" id="KW-0998">Cell outer membrane</keyword>
<dbReference type="PANTHER" id="PTHR32552:SF81">
    <property type="entry name" value="TONB-DEPENDENT OUTER MEMBRANE RECEPTOR"/>
    <property type="match status" value="1"/>
</dbReference>
<keyword evidence="2 11" id="KW-0813">Transport</keyword>
<evidence type="ECO:0000256" key="12">
    <source>
        <dbReference type="RuleBase" id="RU003357"/>
    </source>
</evidence>
<evidence type="ECO:0000259" key="14">
    <source>
        <dbReference type="Pfam" id="PF00593"/>
    </source>
</evidence>
<feature type="domain" description="TonB-dependent receptor plug" evidence="15">
    <location>
        <begin position="55"/>
        <end position="160"/>
    </location>
</feature>
<evidence type="ECO:0000313" key="16">
    <source>
        <dbReference type="EMBL" id="QUT04607.1"/>
    </source>
</evidence>
<accession>A0A975K4Z6</accession>
<evidence type="ECO:0000256" key="4">
    <source>
        <dbReference type="ARBA" id="ARBA00022496"/>
    </source>
</evidence>